<dbReference type="InterPro" id="IPR036236">
    <property type="entry name" value="Znf_C2H2_sf"/>
</dbReference>
<keyword evidence="2" id="KW-0677">Repeat</keyword>
<comment type="caution">
    <text evidence="9">The sequence shown here is derived from an EMBL/GenBank/DDBJ whole genome shotgun (WGS) entry which is preliminary data.</text>
</comment>
<feature type="domain" description="C2H2-type" evidence="8">
    <location>
        <begin position="514"/>
        <end position="543"/>
    </location>
</feature>
<evidence type="ECO:0000256" key="4">
    <source>
        <dbReference type="ARBA" id="ARBA00022833"/>
    </source>
</evidence>
<keyword evidence="5" id="KW-0539">Nucleus</keyword>
<dbReference type="Pfam" id="PF00096">
    <property type="entry name" value="zf-C2H2"/>
    <property type="match status" value="2"/>
</dbReference>
<dbReference type="Proteomes" id="UP001642540">
    <property type="component" value="Unassembled WGS sequence"/>
</dbReference>
<proteinExistence type="predicted"/>
<dbReference type="InterPro" id="IPR013087">
    <property type="entry name" value="Znf_C2H2_type"/>
</dbReference>
<dbReference type="Gene3D" id="3.30.160.60">
    <property type="entry name" value="Classic Zinc Finger"/>
    <property type="match status" value="4"/>
</dbReference>
<dbReference type="PANTHER" id="PTHR24393">
    <property type="entry name" value="ZINC FINGER PROTEIN"/>
    <property type="match status" value="1"/>
</dbReference>
<evidence type="ECO:0000256" key="5">
    <source>
        <dbReference type="ARBA" id="ARBA00023242"/>
    </source>
</evidence>
<dbReference type="SUPFAM" id="SSF57667">
    <property type="entry name" value="beta-beta-alpha zinc fingers"/>
    <property type="match status" value="2"/>
</dbReference>
<evidence type="ECO:0000256" key="2">
    <source>
        <dbReference type="ARBA" id="ARBA00022737"/>
    </source>
</evidence>
<feature type="domain" description="C2H2-type" evidence="8">
    <location>
        <begin position="351"/>
        <end position="379"/>
    </location>
</feature>
<evidence type="ECO:0000256" key="6">
    <source>
        <dbReference type="PROSITE-ProRule" id="PRU00042"/>
    </source>
</evidence>
<dbReference type="PROSITE" id="PS00028">
    <property type="entry name" value="ZINC_FINGER_C2H2_1"/>
    <property type="match status" value="9"/>
</dbReference>
<feature type="domain" description="C2H2-type" evidence="8">
    <location>
        <begin position="449"/>
        <end position="476"/>
    </location>
</feature>
<accession>A0ABP1RIU3</accession>
<evidence type="ECO:0000256" key="7">
    <source>
        <dbReference type="SAM" id="MobiDB-lite"/>
    </source>
</evidence>
<keyword evidence="4" id="KW-0862">Zinc</keyword>
<dbReference type="SMART" id="SM00355">
    <property type="entry name" value="ZnF_C2H2"/>
    <property type="match status" value="12"/>
</dbReference>
<dbReference type="PROSITE" id="PS50157">
    <property type="entry name" value="ZINC_FINGER_C2H2_2"/>
    <property type="match status" value="7"/>
</dbReference>
<reference evidence="9 10" key="1">
    <citation type="submission" date="2024-08" db="EMBL/GenBank/DDBJ databases">
        <authorList>
            <person name="Cucini C."/>
            <person name="Frati F."/>
        </authorList>
    </citation>
    <scope>NUCLEOTIDE SEQUENCE [LARGE SCALE GENOMIC DNA]</scope>
</reference>
<feature type="region of interest" description="Disordered" evidence="7">
    <location>
        <begin position="320"/>
        <end position="339"/>
    </location>
</feature>
<evidence type="ECO:0000313" key="10">
    <source>
        <dbReference type="Proteomes" id="UP001642540"/>
    </source>
</evidence>
<feature type="domain" description="C2H2-type" evidence="8">
    <location>
        <begin position="420"/>
        <end position="445"/>
    </location>
</feature>
<feature type="domain" description="C2H2-type" evidence="8">
    <location>
        <begin position="629"/>
        <end position="658"/>
    </location>
</feature>
<dbReference type="PANTHER" id="PTHR24393:SF34">
    <property type="entry name" value="PR_SET DOMAIN 13"/>
    <property type="match status" value="1"/>
</dbReference>
<keyword evidence="10" id="KW-1185">Reference proteome</keyword>
<feature type="domain" description="C2H2-type" evidence="8">
    <location>
        <begin position="563"/>
        <end position="591"/>
    </location>
</feature>
<feature type="domain" description="C2H2-type" evidence="8">
    <location>
        <begin position="661"/>
        <end position="683"/>
    </location>
</feature>
<keyword evidence="3 6" id="KW-0863">Zinc-finger</keyword>
<organism evidence="9 10">
    <name type="scientific">Orchesella dallaii</name>
    <dbReference type="NCBI Taxonomy" id="48710"/>
    <lineage>
        <taxon>Eukaryota</taxon>
        <taxon>Metazoa</taxon>
        <taxon>Ecdysozoa</taxon>
        <taxon>Arthropoda</taxon>
        <taxon>Hexapoda</taxon>
        <taxon>Collembola</taxon>
        <taxon>Entomobryomorpha</taxon>
        <taxon>Entomobryoidea</taxon>
        <taxon>Orchesellidae</taxon>
        <taxon>Orchesellinae</taxon>
        <taxon>Orchesella</taxon>
    </lineage>
</organism>
<keyword evidence="1" id="KW-0479">Metal-binding</keyword>
<name>A0ABP1RIU3_9HEXA</name>
<sequence>MAASGASKLIEDRLSIMEVVPICLVCLKRVENNRDPEYFNEEATHSEKKDIHLIWKFLKLVNQYLRGGVDVGGGDDDNPLFSNLKFEKCSKGNVREADLSELGKLLQGSREATSNKLLTVLIKSVGNQLSSVLEGEVKDSHVKEFRHELELECSKKGKDILPQVSVDRVSLPQAFQEGGGVDRGGTTWPLVLWITQDADESGKTIEGLWNVDVKSEVYDSDDWEDTTYQRPSSSCELLKDKEDSIKLEIEIGHEDECPSDSNGSQLEESRKDKGTCILKCPEPAINILPNTRTRRKARANAVYVATSICEDDENDKIEAQTDKNFDNVNDQRRKDPVTGKGLKLDSNNIDVKCDHCDKVFSSRSRFLDHLRRVERRKTSNCSFHCCFCWRSFFYRQSHEMHMTSTSQSQHKILMKSNAPFLCSDLSCRKWFSSLTEHNEHLKNHSDVINQCPKCGLGFINRSHLELHQLLHTKPTGMSLNSLGRVQCLACSKEFGKMEQFQEHFNTEHGFRLKFDCEKCGIDFKSFLALCVHMKTDLHLPPKVVVPKASAEKKNKKALKKYDYSCEACGKLFTKLHTLQCHLRHFHEYKAKVEEKIFRCCFCVRSFAFSQSCEVHMQEMHKNKIVEKAFQCDVDECKAAFENLDKLKHHLSTHDSSTSNFFECKECKWPFLNSKRLQLHELSHIPRINGVFNCPFPNCKPVFHGVEHFQSHFNIRHGDKLKMFKCLVENCEVACCTMSAIKIHMRSHPEHRSTPRSASSS</sequence>
<protein>
    <recommendedName>
        <fullName evidence="8">C2H2-type domain-containing protein</fullName>
    </recommendedName>
</protein>
<evidence type="ECO:0000313" key="9">
    <source>
        <dbReference type="EMBL" id="CAL8128950.1"/>
    </source>
</evidence>
<feature type="compositionally biased region" description="Basic and acidic residues" evidence="7">
    <location>
        <begin position="320"/>
        <end position="337"/>
    </location>
</feature>
<evidence type="ECO:0000256" key="3">
    <source>
        <dbReference type="ARBA" id="ARBA00022771"/>
    </source>
</evidence>
<dbReference type="EMBL" id="CAXLJM020000075">
    <property type="protein sequence ID" value="CAL8128950.1"/>
    <property type="molecule type" value="Genomic_DNA"/>
</dbReference>
<evidence type="ECO:0000256" key="1">
    <source>
        <dbReference type="ARBA" id="ARBA00022723"/>
    </source>
</evidence>
<gene>
    <name evidence="9" type="ORF">ODALV1_LOCUS22709</name>
</gene>
<evidence type="ECO:0000259" key="8">
    <source>
        <dbReference type="PROSITE" id="PS50157"/>
    </source>
</evidence>